<reference evidence="2" key="1">
    <citation type="submission" date="2013-09" db="EMBL/GenBank/DDBJ databases">
        <title>The Genome Sequence of Anopheles culicifacies species A.</title>
        <authorList>
            <consortium name="The Broad Institute Genomics Platform"/>
            <person name="Neafsey D.E."/>
            <person name="Besansky N."/>
            <person name="Howell P."/>
            <person name="Walton C."/>
            <person name="Young S.K."/>
            <person name="Zeng Q."/>
            <person name="Gargeya S."/>
            <person name="Fitzgerald M."/>
            <person name="Haas B."/>
            <person name="Abouelleil A."/>
            <person name="Allen A.W."/>
            <person name="Alvarado L."/>
            <person name="Arachchi H.M."/>
            <person name="Berlin A.M."/>
            <person name="Chapman S.B."/>
            <person name="Gainer-Dewar J."/>
            <person name="Goldberg J."/>
            <person name="Griggs A."/>
            <person name="Gujja S."/>
            <person name="Hansen M."/>
            <person name="Howarth C."/>
            <person name="Imamovic A."/>
            <person name="Ireland A."/>
            <person name="Larimer J."/>
            <person name="McCowan C."/>
            <person name="Murphy C."/>
            <person name="Pearson M."/>
            <person name="Poon T.W."/>
            <person name="Priest M."/>
            <person name="Roberts A."/>
            <person name="Saif S."/>
            <person name="Shea T."/>
            <person name="Sisk P."/>
            <person name="Sykes S."/>
            <person name="Wortman J."/>
            <person name="Nusbaum C."/>
            <person name="Birren B."/>
        </authorList>
    </citation>
    <scope>NUCLEOTIDE SEQUENCE [LARGE SCALE GENOMIC DNA]</scope>
    <source>
        <strain evidence="2">A-37</strain>
    </source>
</reference>
<name>A0A182MGE3_9DIPT</name>
<accession>A0A182MGE3</accession>
<reference evidence="1" key="2">
    <citation type="submission" date="2020-05" db="UniProtKB">
        <authorList>
            <consortium name="EnsemblMetazoa"/>
        </authorList>
    </citation>
    <scope>IDENTIFICATION</scope>
    <source>
        <strain evidence="1">A-37</strain>
    </source>
</reference>
<evidence type="ECO:0000313" key="1">
    <source>
        <dbReference type="EnsemblMetazoa" id="ACUA017676-PA"/>
    </source>
</evidence>
<evidence type="ECO:0000313" key="2">
    <source>
        <dbReference type="Proteomes" id="UP000075883"/>
    </source>
</evidence>
<dbReference type="EnsemblMetazoa" id="ACUA017676-RA">
    <property type="protein sequence ID" value="ACUA017676-PA"/>
    <property type="gene ID" value="ACUA017676"/>
</dbReference>
<keyword evidence="2" id="KW-1185">Reference proteome</keyword>
<sequence>MSWLKLNDSLNKVKGSITSFTQEVFAEGIIGEDENEQNPVRELNIAREKITQLSDLCATQDQESIPFSSTVTSDGLCQPRTKRAAVSSTAQRVVVWHELTSNRQPHPSCSLHHGT</sequence>
<organism evidence="1 2">
    <name type="scientific">Anopheles culicifacies</name>
    <dbReference type="NCBI Taxonomy" id="139723"/>
    <lineage>
        <taxon>Eukaryota</taxon>
        <taxon>Metazoa</taxon>
        <taxon>Ecdysozoa</taxon>
        <taxon>Arthropoda</taxon>
        <taxon>Hexapoda</taxon>
        <taxon>Insecta</taxon>
        <taxon>Pterygota</taxon>
        <taxon>Neoptera</taxon>
        <taxon>Endopterygota</taxon>
        <taxon>Diptera</taxon>
        <taxon>Nematocera</taxon>
        <taxon>Culicoidea</taxon>
        <taxon>Culicidae</taxon>
        <taxon>Anophelinae</taxon>
        <taxon>Anopheles</taxon>
        <taxon>culicifacies species complex</taxon>
    </lineage>
</organism>
<dbReference type="AlphaFoldDB" id="A0A182MGE3"/>
<protein>
    <submittedName>
        <fullName evidence="1">Uncharacterized protein</fullName>
    </submittedName>
</protein>
<dbReference type="VEuPathDB" id="VectorBase:ACUA017676"/>
<dbReference type="EMBL" id="AXCM01004252">
    <property type="status" value="NOT_ANNOTATED_CDS"/>
    <property type="molecule type" value="Genomic_DNA"/>
</dbReference>
<proteinExistence type="predicted"/>
<dbReference type="Proteomes" id="UP000075883">
    <property type="component" value="Unassembled WGS sequence"/>
</dbReference>